<dbReference type="PATRIC" id="fig|659018.3.peg.1441"/>
<dbReference type="SUPFAM" id="SSF55021">
    <property type="entry name" value="ACT-like"/>
    <property type="match status" value="1"/>
</dbReference>
<gene>
    <name evidence="1" type="ORF">ABB34_07520</name>
</gene>
<dbReference type="STRING" id="659018.ABB34_07520"/>
<proteinExistence type="predicted"/>
<dbReference type="Pfam" id="PF13710">
    <property type="entry name" value="ACT_5"/>
    <property type="match status" value="1"/>
</dbReference>
<name>A0A0R0E694_9GAMM</name>
<dbReference type="RefSeq" id="WP_057640627.1">
    <property type="nucleotide sequence ID" value="NZ_LDJP01000042.1"/>
</dbReference>
<evidence type="ECO:0000313" key="2">
    <source>
        <dbReference type="Proteomes" id="UP000050940"/>
    </source>
</evidence>
<protein>
    <submittedName>
        <fullName evidence="1">Acetolactate synthase</fullName>
    </submittedName>
</protein>
<accession>A0A0R0E694</accession>
<dbReference type="AlphaFoldDB" id="A0A0R0E694"/>
<keyword evidence="2" id="KW-1185">Reference proteome</keyword>
<evidence type="ECO:0000313" key="1">
    <source>
        <dbReference type="EMBL" id="KRG85678.1"/>
    </source>
</evidence>
<reference evidence="1 2" key="1">
    <citation type="submission" date="2015-05" db="EMBL/GenBank/DDBJ databases">
        <title>Genome sequencing and analysis of members of genus Stenotrophomonas.</title>
        <authorList>
            <person name="Patil P.P."/>
            <person name="Midha S."/>
            <person name="Patil P.B."/>
        </authorList>
    </citation>
    <scope>NUCLEOTIDE SEQUENCE [LARGE SCALE GENOMIC DNA]</scope>
    <source>
        <strain evidence="1 2">JCM 16244</strain>
    </source>
</reference>
<dbReference type="Proteomes" id="UP000050940">
    <property type="component" value="Unassembled WGS sequence"/>
</dbReference>
<dbReference type="OrthoDB" id="6198158at2"/>
<sequence>MQYRLELVLKPAEGALLRVLGMVERRGFFPHNIDGRRSADGWRVRMEISGQRPPETLRHQLEKVYDCESVRVVELDDAGVTA</sequence>
<dbReference type="EMBL" id="LDJP01000042">
    <property type="protein sequence ID" value="KRG85678.1"/>
    <property type="molecule type" value="Genomic_DNA"/>
</dbReference>
<organism evidence="1 2">
    <name type="scientific">Stenotrophomonas daejeonensis</name>
    <dbReference type="NCBI Taxonomy" id="659018"/>
    <lineage>
        <taxon>Bacteria</taxon>
        <taxon>Pseudomonadati</taxon>
        <taxon>Pseudomonadota</taxon>
        <taxon>Gammaproteobacteria</taxon>
        <taxon>Lysobacterales</taxon>
        <taxon>Lysobacteraceae</taxon>
        <taxon>Stenotrophomonas</taxon>
    </lineage>
</organism>
<dbReference type="InterPro" id="IPR045865">
    <property type="entry name" value="ACT-like_dom_sf"/>
</dbReference>
<comment type="caution">
    <text evidence="1">The sequence shown here is derived from an EMBL/GenBank/DDBJ whole genome shotgun (WGS) entry which is preliminary data.</text>
</comment>